<keyword evidence="7" id="KW-1185">Reference proteome</keyword>
<evidence type="ECO:0000256" key="1">
    <source>
        <dbReference type="ARBA" id="ARBA00008427"/>
    </source>
</evidence>
<dbReference type="STRING" id="1056495.Calag_1215"/>
<evidence type="ECO:0000256" key="3">
    <source>
        <dbReference type="ARBA" id="ARBA00023274"/>
    </source>
</evidence>
<proteinExistence type="inferred from homology"/>
<comment type="similarity">
    <text evidence="1 5">Belongs to the eukaryotic ribosomal protein eL21 family.</text>
</comment>
<dbReference type="GeneID" id="14212475"/>
<sequence>MVKASTGYRSKTRNMLRKHIRERGGVPRLSKALYPYNIGDKVVIYINSSFHDGMPHRRFHGLTGTIVDKRGKAYVIKVNLGDKTKTIITYAVHLKPFTQQNTQ</sequence>
<dbReference type="FunFam" id="2.30.30.70:FF:000001">
    <property type="entry name" value="60S ribosomal protein L21"/>
    <property type="match status" value="1"/>
</dbReference>
<dbReference type="OrthoDB" id="6295at2157"/>
<keyword evidence="3 5" id="KW-0687">Ribonucleoprotein</keyword>
<dbReference type="HAMAP" id="MF_00369">
    <property type="entry name" value="Ribosomal_eL21"/>
    <property type="match status" value="1"/>
</dbReference>
<protein>
    <recommendedName>
        <fullName evidence="4 5">Large ribosomal subunit protein eL21</fullName>
    </recommendedName>
</protein>
<dbReference type="Proteomes" id="UP000010469">
    <property type="component" value="Chromosome"/>
</dbReference>
<gene>
    <name evidence="5" type="primary">rpl21e</name>
    <name evidence="6" type="ordered locus">Calag_1215</name>
</gene>
<dbReference type="SUPFAM" id="SSF50104">
    <property type="entry name" value="Translation proteins SH3-like domain"/>
    <property type="match status" value="1"/>
</dbReference>
<dbReference type="EMBL" id="CP003378">
    <property type="protein sequence ID" value="AFZ70934.1"/>
    <property type="molecule type" value="Genomic_DNA"/>
</dbReference>
<dbReference type="InParanoid" id="L0ABX3"/>
<evidence type="ECO:0000256" key="2">
    <source>
        <dbReference type="ARBA" id="ARBA00022980"/>
    </source>
</evidence>
<dbReference type="NCBIfam" id="NF003303">
    <property type="entry name" value="PRK04306.1"/>
    <property type="match status" value="1"/>
</dbReference>
<dbReference type="FunCoup" id="L0ABX3">
    <property type="interactions" value="184"/>
</dbReference>
<evidence type="ECO:0000256" key="5">
    <source>
        <dbReference type="HAMAP-Rule" id="MF_00369"/>
    </source>
</evidence>
<evidence type="ECO:0000313" key="7">
    <source>
        <dbReference type="Proteomes" id="UP000010469"/>
    </source>
</evidence>
<dbReference type="InterPro" id="IPR036948">
    <property type="entry name" value="Ribosomal_eL21_sf"/>
</dbReference>
<dbReference type="KEGG" id="clg:Calag_1215"/>
<dbReference type="InterPro" id="IPR001147">
    <property type="entry name" value="Ribosomal_eL21"/>
</dbReference>
<dbReference type="RefSeq" id="WP_015232831.1">
    <property type="nucleotide sequence ID" value="NC_019791.1"/>
</dbReference>
<keyword evidence="2 5" id="KW-0689">Ribosomal protein</keyword>
<evidence type="ECO:0000313" key="6">
    <source>
        <dbReference type="EMBL" id="AFZ70934.1"/>
    </source>
</evidence>
<dbReference type="InterPro" id="IPR022856">
    <property type="entry name" value="Ribosomal_eL21_arc"/>
</dbReference>
<dbReference type="Gene3D" id="2.30.30.70">
    <property type="entry name" value="Ribosomal protein L21"/>
    <property type="match status" value="1"/>
</dbReference>
<dbReference type="AlphaFoldDB" id="L0ABX3"/>
<dbReference type="GO" id="GO:1990904">
    <property type="term" value="C:ribonucleoprotein complex"/>
    <property type="evidence" value="ECO:0007669"/>
    <property type="project" value="UniProtKB-KW"/>
</dbReference>
<dbReference type="GO" id="GO:0003735">
    <property type="term" value="F:structural constituent of ribosome"/>
    <property type="evidence" value="ECO:0007669"/>
    <property type="project" value="InterPro"/>
</dbReference>
<dbReference type="HOGENOM" id="CLU_103610_1_1_2"/>
<dbReference type="eggNOG" id="arCOG04129">
    <property type="taxonomic scope" value="Archaea"/>
</dbReference>
<evidence type="ECO:0000256" key="4">
    <source>
        <dbReference type="ARBA" id="ARBA00035219"/>
    </source>
</evidence>
<organism evidence="6 7">
    <name type="scientific">Caldisphaera lagunensis (strain DSM 15908 / JCM 11604 / ANMR 0165 / IC-154)</name>
    <dbReference type="NCBI Taxonomy" id="1056495"/>
    <lineage>
        <taxon>Archaea</taxon>
        <taxon>Thermoproteota</taxon>
        <taxon>Thermoprotei</taxon>
        <taxon>Acidilobales</taxon>
        <taxon>Caldisphaeraceae</taxon>
        <taxon>Caldisphaera</taxon>
    </lineage>
</organism>
<dbReference type="InterPro" id="IPR008991">
    <property type="entry name" value="Translation_prot_SH3-like_sf"/>
</dbReference>
<dbReference type="InterPro" id="IPR018259">
    <property type="entry name" value="Ribosomal_eL21_CS"/>
</dbReference>
<reference evidence="7" key="1">
    <citation type="submission" date="2012-03" db="EMBL/GenBank/DDBJ databases">
        <title>Complete genome of Caldisphaera lagunensis DSM 15908.</title>
        <authorList>
            <person name="Lucas S."/>
            <person name="Copeland A."/>
            <person name="Lapidus A."/>
            <person name="Glavina del Rio T."/>
            <person name="Dalin E."/>
            <person name="Tice H."/>
            <person name="Bruce D."/>
            <person name="Goodwin L."/>
            <person name="Pitluck S."/>
            <person name="Peters L."/>
            <person name="Mikhailova N."/>
            <person name="Teshima H."/>
            <person name="Kyrpides N."/>
            <person name="Mavromatis K."/>
            <person name="Ivanova N."/>
            <person name="Brettin T."/>
            <person name="Detter J.C."/>
            <person name="Han C."/>
            <person name="Larimer F."/>
            <person name="Land M."/>
            <person name="Hauser L."/>
            <person name="Markowitz V."/>
            <person name="Cheng J.-F."/>
            <person name="Hugenholtz P."/>
            <person name="Woyke T."/>
            <person name="Wu D."/>
            <person name="Spring S."/>
            <person name="Schroeder M."/>
            <person name="Brambilla E."/>
            <person name="Klenk H.-P."/>
            <person name="Eisen J.A."/>
        </authorList>
    </citation>
    <scope>NUCLEOTIDE SEQUENCE [LARGE SCALE GENOMIC DNA]</scope>
    <source>
        <strain evidence="7">DSM 15908 / JCM 11604 / IC-154</strain>
    </source>
</reference>
<dbReference type="PROSITE" id="PS01171">
    <property type="entry name" value="RIBOSOMAL_L21E"/>
    <property type="match status" value="1"/>
</dbReference>
<dbReference type="GO" id="GO:0005840">
    <property type="term" value="C:ribosome"/>
    <property type="evidence" value="ECO:0007669"/>
    <property type="project" value="UniProtKB-KW"/>
</dbReference>
<dbReference type="PANTHER" id="PTHR20981">
    <property type="entry name" value="60S RIBOSOMAL PROTEIN L21"/>
    <property type="match status" value="1"/>
</dbReference>
<dbReference type="GO" id="GO:0006412">
    <property type="term" value="P:translation"/>
    <property type="evidence" value="ECO:0007669"/>
    <property type="project" value="UniProtKB-UniRule"/>
</dbReference>
<accession>L0ABX3</accession>
<name>L0ABX3_CALLD</name>
<dbReference type="Pfam" id="PF01157">
    <property type="entry name" value="Ribosomal_L21e"/>
    <property type="match status" value="1"/>
</dbReference>